<keyword evidence="5" id="KW-0067">ATP-binding</keyword>
<reference evidence="9" key="1">
    <citation type="submission" date="2020-06" db="EMBL/GenBank/DDBJ databases">
        <title>Draft genome of Bugula neritina, a colonial animal packing powerful symbionts and potential medicines.</title>
        <authorList>
            <person name="Rayko M."/>
        </authorList>
    </citation>
    <scope>NUCLEOTIDE SEQUENCE [LARGE SCALE GENOMIC DNA]</scope>
    <source>
        <strain evidence="9">Kwan_BN1</strain>
    </source>
</reference>
<dbReference type="CDD" id="cd18787">
    <property type="entry name" value="SF2_C_DEAD"/>
    <property type="match status" value="1"/>
</dbReference>
<dbReference type="InterPro" id="IPR027417">
    <property type="entry name" value="P-loop_NTPase"/>
</dbReference>
<evidence type="ECO:0000256" key="2">
    <source>
        <dbReference type="ARBA" id="ARBA00022741"/>
    </source>
</evidence>
<protein>
    <recommendedName>
        <fullName evidence="1">RNA helicase</fullName>
        <ecNumber evidence="1">3.6.4.13</ecNumber>
    </recommendedName>
</protein>
<sequence>MPEEVLEVTKKFMRNPVRILVKKEELTLDGITQFYIMVEKEEWKLDTLCDLYETLTITQAVIFCNTRRKVDWLTEKMQQKDFTVFTMHGDMDQKERDVIMREFRSGSYRVLITTDLLARGIDVQQVSLVINYDLPVNRENYIHRHKSSQITLYCLPCCDYNTCLSVRRIGRSGRFGRKGVAINFVTSDDSRTLNYIEQFSIHLSHMLLYNL</sequence>
<evidence type="ECO:0000256" key="3">
    <source>
        <dbReference type="ARBA" id="ARBA00022801"/>
    </source>
</evidence>
<dbReference type="GO" id="GO:0016787">
    <property type="term" value="F:hydrolase activity"/>
    <property type="evidence" value="ECO:0007669"/>
    <property type="project" value="UniProtKB-KW"/>
</dbReference>
<comment type="caution">
    <text evidence="9">The sequence shown here is derived from an EMBL/GenBank/DDBJ whole genome shotgun (WGS) entry which is preliminary data.</text>
</comment>
<evidence type="ECO:0000256" key="7">
    <source>
        <dbReference type="ARBA" id="ARBA00047984"/>
    </source>
</evidence>
<dbReference type="GO" id="GO:0003724">
    <property type="term" value="F:RNA helicase activity"/>
    <property type="evidence" value="ECO:0007669"/>
    <property type="project" value="UniProtKB-EC"/>
</dbReference>
<keyword evidence="4" id="KW-0347">Helicase</keyword>
<keyword evidence="10" id="KW-1185">Reference proteome</keyword>
<organism evidence="9 10">
    <name type="scientific">Bugula neritina</name>
    <name type="common">Brown bryozoan</name>
    <name type="synonym">Sertularia neritina</name>
    <dbReference type="NCBI Taxonomy" id="10212"/>
    <lineage>
        <taxon>Eukaryota</taxon>
        <taxon>Metazoa</taxon>
        <taxon>Spiralia</taxon>
        <taxon>Lophotrochozoa</taxon>
        <taxon>Bryozoa</taxon>
        <taxon>Gymnolaemata</taxon>
        <taxon>Cheilostomatida</taxon>
        <taxon>Flustrina</taxon>
        <taxon>Buguloidea</taxon>
        <taxon>Bugulidae</taxon>
        <taxon>Bugula</taxon>
    </lineage>
</organism>
<feature type="domain" description="Helicase C-terminal" evidence="8">
    <location>
        <begin position="30"/>
        <end position="211"/>
    </location>
</feature>
<accession>A0A7J7JG16</accession>
<dbReference type="InterPro" id="IPR001650">
    <property type="entry name" value="Helicase_C-like"/>
</dbReference>
<dbReference type="GO" id="GO:0003723">
    <property type="term" value="F:RNA binding"/>
    <property type="evidence" value="ECO:0007669"/>
    <property type="project" value="UniProtKB-KW"/>
</dbReference>
<dbReference type="OrthoDB" id="10265785at2759"/>
<proteinExistence type="predicted"/>
<dbReference type="EC" id="3.6.4.13" evidence="1"/>
<dbReference type="GO" id="GO:0005524">
    <property type="term" value="F:ATP binding"/>
    <property type="evidence" value="ECO:0007669"/>
    <property type="project" value="UniProtKB-KW"/>
</dbReference>
<keyword evidence="2" id="KW-0547">Nucleotide-binding</keyword>
<comment type="catalytic activity">
    <reaction evidence="7">
        <text>ATP + H2O = ADP + phosphate + H(+)</text>
        <dbReference type="Rhea" id="RHEA:13065"/>
        <dbReference type="ChEBI" id="CHEBI:15377"/>
        <dbReference type="ChEBI" id="CHEBI:15378"/>
        <dbReference type="ChEBI" id="CHEBI:30616"/>
        <dbReference type="ChEBI" id="CHEBI:43474"/>
        <dbReference type="ChEBI" id="CHEBI:456216"/>
        <dbReference type="EC" id="3.6.4.13"/>
    </reaction>
</comment>
<dbReference type="SUPFAM" id="SSF52540">
    <property type="entry name" value="P-loop containing nucleoside triphosphate hydrolases"/>
    <property type="match status" value="1"/>
</dbReference>
<evidence type="ECO:0000256" key="4">
    <source>
        <dbReference type="ARBA" id="ARBA00022806"/>
    </source>
</evidence>
<dbReference type="EMBL" id="VXIV02002559">
    <property type="protein sequence ID" value="KAF6024551.1"/>
    <property type="molecule type" value="Genomic_DNA"/>
</dbReference>
<evidence type="ECO:0000259" key="8">
    <source>
        <dbReference type="PROSITE" id="PS51194"/>
    </source>
</evidence>
<evidence type="ECO:0000313" key="10">
    <source>
        <dbReference type="Proteomes" id="UP000593567"/>
    </source>
</evidence>
<dbReference type="FunFam" id="3.40.50.300:FF:000031">
    <property type="entry name" value="Eukaryotic initiation factor 4A-III"/>
    <property type="match status" value="1"/>
</dbReference>
<keyword evidence="6" id="KW-0694">RNA-binding</keyword>
<dbReference type="SMART" id="SM00490">
    <property type="entry name" value="HELICc"/>
    <property type="match status" value="1"/>
</dbReference>
<evidence type="ECO:0000256" key="6">
    <source>
        <dbReference type="ARBA" id="ARBA00022884"/>
    </source>
</evidence>
<dbReference type="AlphaFoldDB" id="A0A7J7JG16"/>
<dbReference type="PROSITE" id="PS51194">
    <property type="entry name" value="HELICASE_CTER"/>
    <property type="match status" value="1"/>
</dbReference>
<dbReference type="Pfam" id="PF00271">
    <property type="entry name" value="Helicase_C"/>
    <property type="match status" value="1"/>
</dbReference>
<evidence type="ECO:0000256" key="1">
    <source>
        <dbReference type="ARBA" id="ARBA00012552"/>
    </source>
</evidence>
<gene>
    <name evidence="9" type="ORF">EB796_017111</name>
</gene>
<keyword evidence="3" id="KW-0378">Hydrolase</keyword>
<evidence type="ECO:0000313" key="9">
    <source>
        <dbReference type="EMBL" id="KAF6024551.1"/>
    </source>
</evidence>
<dbReference type="Gene3D" id="3.40.50.300">
    <property type="entry name" value="P-loop containing nucleotide triphosphate hydrolases"/>
    <property type="match status" value="1"/>
</dbReference>
<name>A0A7J7JG16_BUGNE</name>
<dbReference type="Proteomes" id="UP000593567">
    <property type="component" value="Unassembled WGS sequence"/>
</dbReference>
<dbReference type="PANTHER" id="PTHR47958">
    <property type="entry name" value="ATP-DEPENDENT RNA HELICASE DBP3"/>
    <property type="match status" value="1"/>
</dbReference>
<evidence type="ECO:0000256" key="5">
    <source>
        <dbReference type="ARBA" id="ARBA00022840"/>
    </source>
</evidence>